<dbReference type="Proteomes" id="UP001172386">
    <property type="component" value="Unassembled WGS sequence"/>
</dbReference>
<reference evidence="1" key="1">
    <citation type="submission" date="2022-10" db="EMBL/GenBank/DDBJ databases">
        <title>Culturing micro-colonial fungi from biological soil crusts in the Mojave desert and describing Neophaeococcomyces mojavensis, and introducing the new genera and species Taxawa tesnikishii.</title>
        <authorList>
            <person name="Kurbessoian T."/>
            <person name="Stajich J.E."/>
        </authorList>
    </citation>
    <scope>NUCLEOTIDE SEQUENCE</scope>
    <source>
        <strain evidence="1">JES_112</strain>
    </source>
</reference>
<protein>
    <submittedName>
        <fullName evidence="1">DNA independent RNA polymerase I transcription factor</fullName>
    </submittedName>
</protein>
<comment type="caution">
    <text evidence="1">The sequence shown here is derived from an EMBL/GenBank/DDBJ whole genome shotgun (WGS) entry which is preliminary data.</text>
</comment>
<proteinExistence type="predicted"/>
<evidence type="ECO:0000313" key="2">
    <source>
        <dbReference type="Proteomes" id="UP001172386"/>
    </source>
</evidence>
<organism evidence="1 2">
    <name type="scientific">Neophaeococcomyces mojaviensis</name>
    <dbReference type="NCBI Taxonomy" id="3383035"/>
    <lineage>
        <taxon>Eukaryota</taxon>
        <taxon>Fungi</taxon>
        <taxon>Dikarya</taxon>
        <taxon>Ascomycota</taxon>
        <taxon>Pezizomycotina</taxon>
        <taxon>Eurotiomycetes</taxon>
        <taxon>Chaetothyriomycetidae</taxon>
        <taxon>Chaetothyriales</taxon>
        <taxon>Chaetothyriales incertae sedis</taxon>
        <taxon>Neophaeococcomyces</taxon>
    </lineage>
</organism>
<gene>
    <name evidence="1" type="primary">RRN3</name>
    <name evidence="1" type="ORF">H2198_001081</name>
</gene>
<evidence type="ECO:0000313" key="1">
    <source>
        <dbReference type="EMBL" id="KAJ9662853.1"/>
    </source>
</evidence>
<accession>A0ACC3AIA1</accession>
<name>A0ACC3AIA1_9EURO</name>
<dbReference type="EMBL" id="JAPDRQ010000012">
    <property type="protein sequence ID" value="KAJ9662853.1"/>
    <property type="molecule type" value="Genomic_DNA"/>
</dbReference>
<sequence>MSIIAPPLRSAPASVQSAVDLSKTPLRPSTISRRSTLKRSIDESNFTSTPSSPSKKPRVKFDTDVAIVSADEEDDVDPLVVKEQVRRAIERHLAYDHESYERIRSLFSASPEKERSASSKLLRYHVQALEANVTRLRKECGSLVQSVVLSEWVGRNDNYVATFVRFLGSLAVAQGGYMNTVMSMLVDLLGPQKTRRIPDCKVVRQPKIHRRVLETIRYITQLVPLASTTLAQRLASKLDFEFRKADERMTYVQSFMQLIQYTPEVTPDILTSILRQLIKLDTAIQTDLDDEDDDVEDDILQHMSSSQTMAYSERRRLSPTSTSDEDEYASPSDDSESEDEEDKDEATTRRKNLREAVRQVDIIMDILFEYYAELTSTSNLETRDNAVEQLIAQFNSLILPTHRSRHPQFLIFHFAQASPTRVDRFVTNCISILLDQKYSSVIRHAAAAYFSGFVGRGKNVSPALVHDCLDLLCDQIDDLRQKHEPMCLSPDLKKYGDFYAMFQAVMYIFCFRWKELDVNYLSDAEDSELEDNDDRPYELPYEMKSKLQAAMYSRLNPLRVCTPEIVEQFAKITHALGLFFIYPKIEENKRVRVATSWRSIGDIDINAPDRDMSWVGENGMLEGYFPYDPYHLPISKHWIEGDYVEWQGIPGEAQEDSDSEDEDVDDEYDMPDDVKNSVESDGS</sequence>
<keyword evidence="2" id="KW-1185">Reference proteome</keyword>